<dbReference type="NCBIfam" id="TIGR01200">
    <property type="entry name" value="GLPGLI"/>
    <property type="match status" value="1"/>
</dbReference>
<comment type="caution">
    <text evidence="1">The sequence shown here is derived from an EMBL/GenBank/DDBJ whole genome shotgun (WGS) entry which is preliminary data.</text>
</comment>
<evidence type="ECO:0000313" key="1">
    <source>
        <dbReference type="EMBL" id="NRS93331.1"/>
    </source>
</evidence>
<dbReference type="RefSeq" id="WP_173779897.1">
    <property type="nucleotide sequence ID" value="NZ_JABSNO010000019.1"/>
</dbReference>
<organism evidence="1 2">
    <name type="scientific">Frigoriflavimonas asaccharolytica</name>
    <dbReference type="NCBI Taxonomy" id="2735899"/>
    <lineage>
        <taxon>Bacteria</taxon>
        <taxon>Pseudomonadati</taxon>
        <taxon>Bacteroidota</taxon>
        <taxon>Flavobacteriia</taxon>
        <taxon>Flavobacteriales</taxon>
        <taxon>Weeksellaceae</taxon>
        <taxon>Frigoriflavimonas</taxon>
    </lineage>
</organism>
<dbReference type="Pfam" id="PF09697">
    <property type="entry name" value="Porph_ging"/>
    <property type="match status" value="1"/>
</dbReference>
<dbReference type="InterPro" id="IPR005901">
    <property type="entry name" value="GLPGLI"/>
</dbReference>
<reference evidence="1" key="1">
    <citation type="submission" date="2020-05" db="EMBL/GenBank/DDBJ databases">
        <title>Genomic Encyclopedia of Type Strains, Phase IV (KMG-V): Genome sequencing to study the core and pangenomes of soil and plant-associated prokaryotes.</title>
        <authorList>
            <person name="Whitman W."/>
        </authorList>
    </citation>
    <scope>NUCLEOTIDE SEQUENCE</scope>
    <source>
        <strain evidence="1">16F</strain>
    </source>
</reference>
<sequence length="258" mass="30724">MKKFLFLAFTFIYGQIYAQDIQFEYEYTKSLDSINSKTQHYILEYHKNYHYFYGKDTYALDSLSKVNDTRIVITHNMKIPVSKKKQKRDILKNFLYEDGKDYFMISNFTVLKIKYEDKINLDWKLEENTIEYLGYICNQATTEYAGRRYIAWYTKKIPISAGPYVFRGLPGLIVKISDTENKHVFRLTEIKKTLNNFSTEGYKLIAKEKAKELQTNIENDPIQMLLPDFQPTPETKKRLDELKKRNFKKDTNPIELID</sequence>
<evidence type="ECO:0000313" key="2">
    <source>
        <dbReference type="Proteomes" id="UP000610746"/>
    </source>
</evidence>
<accession>A0A8J8K982</accession>
<dbReference type="Proteomes" id="UP000610746">
    <property type="component" value="Unassembled WGS sequence"/>
</dbReference>
<name>A0A8J8K982_9FLAO</name>
<gene>
    <name evidence="1" type="ORF">HNQ03_002418</name>
</gene>
<proteinExistence type="predicted"/>
<dbReference type="EMBL" id="JABSNO010000019">
    <property type="protein sequence ID" value="NRS93331.1"/>
    <property type="molecule type" value="Genomic_DNA"/>
</dbReference>
<dbReference type="AlphaFoldDB" id="A0A8J8K982"/>
<keyword evidence="2" id="KW-1185">Reference proteome</keyword>
<protein>
    <submittedName>
        <fullName evidence="1">GLPGLI family protein</fullName>
    </submittedName>
</protein>